<keyword evidence="6" id="KW-0479">Metal-binding</keyword>
<feature type="compositionally biased region" description="Basic and acidic residues" evidence="8">
    <location>
        <begin position="341"/>
        <end position="351"/>
    </location>
</feature>
<dbReference type="STRING" id="747525.W4KP98"/>
<evidence type="ECO:0000313" key="12">
    <source>
        <dbReference type="Proteomes" id="UP000030671"/>
    </source>
</evidence>
<dbReference type="InterPro" id="IPR001878">
    <property type="entry name" value="Znf_CCHC"/>
</dbReference>
<dbReference type="InterPro" id="IPR000504">
    <property type="entry name" value="RRM_dom"/>
</dbReference>
<evidence type="ECO:0000256" key="7">
    <source>
        <dbReference type="PROSITE-ProRule" id="PRU00176"/>
    </source>
</evidence>
<dbReference type="Pfam" id="PF00076">
    <property type="entry name" value="RRM_1"/>
    <property type="match status" value="1"/>
</dbReference>
<feature type="region of interest" description="Disordered" evidence="8">
    <location>
        <begin position="1"/>
        <end position="72"/>
    </location>
</feature>
<dbReference type="eggNOG" id="KOG0109">
    <property type="taxonomic scope" value="Eukaryota"/>
</dbReference>
<dbReference type="Pfam" id="PF00098">
    <property type="entry name" value="zf-CCHC"/>
    <property type="match status" value="1"/>
</dbReference>
<feature type="compositionally biased region" description="Pro residues" evidence="8">
    <location>
        <begin position="242"/>
        <end position="251"/>
    </location>
</feature>
<evidence type="ECO:0000259" key="9">
    <source>
        <dbReference type="PROSITE" id="PS50102"/>
    </source>
</evidence>
<keyword evidence="6" id="KW-0862">Zinc</keyword>
<dbReference type="GO" id="GO:0005737">
    <property type="term" value="C:cytoplasm"/>
    <property type="evidence" value="ECO:0007669"/>
    <property type="project" value="TreeGrafter"/>
</dbReference>
<dbReference type="GeneID" id="20674576"/>
<dbReference type="EMBL" id="KI925454">
    <property type="protein sequence ID" value="ETW87637.1"/>
    <property type="molecule type" value="Genomic_DNA"/>
</dbReference>
<keyword evidence="5" id="KW-0539">Nucleus</keyword>
<feature type="region of interest" description="Disordered" evidence="8">
    <location>
        <begin position="187"/>
        <end position="444"/>
    </location>
</feature>
<feature type="compositionally biased region" description="Basic and acidic residues" evidence="8">
    <location>
        <begin position="306"/>
        <end position="315"/>
    </location>
</feature>
<feature type="compositionally biased region" description="Low complexity" evidence="8">
    <location>
        <begin position="286"/>
        <end position="298"/>
    </location>
</feature>
<feature type="domain" description="RRM" evidence="9">
    <location>
        <begin position="85"/>
        <end position="155"/>
    </location>
</feature>
<evidence type="ECO:0000256" key="1">
    <source>
        <dbReference type="ARBA" id="ARBA00004123"/>
    </source>
</evidence>
<accession>W4KP98</accession>
<dbReference type="KEGG" id="hir:HETIRDRAFT_431924"/>
<dbReference type="PROSITE" id="PS50102">
    <property type="entry name" value="RRM"/>
    <property type="match status" value="1"/>
</dbReference>
<dbReference type="Gene3D" id="3.30.70.330">
    <property type="match status" value="1"/>
</dbReference>
<feature type="compositionally biased region" description="Pro residues" evidence="8">
    <location>
        <begin position="352"/>
        <end position="370"/>
    </location>
</feature>
<dbReference type="GO" id="GO:0008270">
    <property type="term" value="F:zinc ion binding"/>
    <property type="evidence" value="ECO:0007669"/>
    <property type="project" value="UniProtKB-KW"/>
</dbReference>
<dbReference type="InterPro" id="IPR036875">
    <property type="entry name" value="Znf_CCHC_sf"/>
</dbReference>
<feature type="compositionally biased region" description="Basic and acidic residues" evidence="8">
    <location>
        <begin position="45"/>
        <end position="58"/>
    </location>
</feature>
<dbReference type="RefSeq" id="XP_009541514.1">
    <property type="nucleotide sequence ID" value="XM_009543219.1"/>
</dbReference>
<keyword evidence="3" id="KW-0677">Repeat</keyword>
<evidence type="ECO:0000259" key="10">
    <source>
        <dbReference type="PROSITE" id="PS50158"/>
    </source>
</evidence>
<proteinExistence type="predicted"/>
<dbReference type="PROSITE" id="PS50158">
    <property type="entry name" value="ZF_CCHC"/>
    <property type="match status" value="1"/>
</dbReference>
<feature type="domain" description="CCHC-type" evidence="10">
    <location>
        <begin position="169"/>
        <end position="184"/>
    </location>
</feature>
<dbReference type="GO" id="GO:0005634">
    <property type="term" value="C:nucleus"/>
    <property type="evidence" value="ECO:0007669"/>
    <property type="project" value="UniProtKB-SubCell"/>
</dbReference>
<evidence type="ECO:0000256" key="4">
    <source>
        <dbReference type="ARBA" id="ARBA00022884"/>
    </source>
</evidence>
<dbReference type="InterPro" id="IPR035979">
    <property type="entry name" value="RBD_domain_sf"/>
</dbReference>
<organism evidence="11 12">
    <name type="scientific">Heterobasidion irregulare (strain TC 32-1)</name>
    <dbReference type="NCBI Taxonomy" id="747525"/>
    <lineage>
        <taxon>Eukaryota</taxon>
        <taxon>Fungi</taxon>
        <taxon>Dikarya</taxon>
        <taxon>Basidiomycota</taxon>
        <taxon>Agaricomycotina</taxon>
        <taxon>Agaricomycetes</taxon>
        <taxon>Russulales</taxon>
        <taxon>Bondarzewiaceae</taxon>
        <taxon>Heterobasidion</taxon>
        <taxon>Heterobasidion annosum species complex</taxon>
    </lineage>
</organism>
<dbReference type="PANTHER" id="PTHR23003:SF62">
    <property type="entry name" value="SERINE_ARGININE (SR)-TYPE SHUTTLING MRNA BINDING PROTEIN NPL3"/>
    <property type="match status" value="1"/>
</dbReference>
<feature type="compositionally biased region" description="Basic and acidic residues" evidence="8">
    <location>
        <begin position="252"/>
        <end position="273"/>
    </location>
</feature>
<dbReference type="PANTHER" id="PTHR23003">
    <property type="entry name" value="RNA RECOGNITION MOTIF RRM DOMAIN CONTAINING PROTEIN"/>
    <property type="match status" value="1"/>
</dbReference>
<name>W4KP98_HETIT</name>
<feature type="compositionally biased region" description="Basic and acidic residues" evidence="8">
    <location>
        <begin position="219"/>
        <end position="238"/>
    </location>
</feature>
<dbReference type="InParanoid" id="W4KP98"/>
<evidence type="ECO:0000256" key="3">
    <source>
        <dbReference type="ARBA" id="ARBA00022737"/>
    </source>
</evidence>
<comment type="subcellular location">
    <subcellularLocation>
        <location evidence="1">Nucleus</location>
    </subcellularLocation>
</comment>
<evidence type="ECO:0000256" key="5">
    <source>
        <dbReference type="ARBA" id="ARBA00023242"/>
    </source>
</evidence>
<keyword evidence="12" id="KW-1185">Reference proteome</keyword>
<evidence type="ECO:0000256" key="8">
    <source>
        <dbReference type="SAM" id="MobiDB-lite"/>
    </source>
</evidence>
<evidence type="ECO:0000313" key="11">
    <source>
        <dbReference type="EMBL" id="ETW87637.1"/>
    </source>
</evidence>
<keyword evidence="2" id="KW-0507">mRNA processing</keyword>
<evidence type="ECO:0000256" key="2">
    <source>
        <dbReference type="ARBA" id="ARBA00022664"/>
    </source>
</evidence>
<protein>
    <recommendedName>
        <fullName evidence="13">RNA-binding domain-containing protein</fullName>
    </recommendedName>
</protein>
<dbReference type="SMART" id="SM00360">
    <property type="entry name" value="RRM"/>
    <property type="match status" value="1"/>
</dbReference>
<evidence type="ECO:0008006" key="13">
    <source>
        <dbReference type="Google" id="ProtNLM"/>
    </source>
</evidence>
<dbReference type="SUPFAM" id="SSF54928">
    <property type="entry name" value="RNA-binding domain, RBD"/>
    <property type="match status" value="1"/>
</dbReference>
<dbReference type="InterPro" id="IPR012677">
    <property type="entry name" value="Nucleotide-bd_a/b_plait_sf"/>
</dbReference>
<dbReference type="OrthoDB" id="1099063at2759"/>
<dbReference type="SMART" id="SM00343">
    <property type="entry name" value="ZnF_C2HC"/>
    <property type="match status" value="1"/>
</dbReference>
<dbReference type="AlphaFoldDB" id="W4KP98"/>
<feature type="compositionally biased region" description="Low complexity" evidence="8">
    <location>
        <begin position="401"/>
        <end position="421"/>
    </location>
</feature>
<dbReference type="CDD" id="cd00590">
    <property type="entry name" value="RRM_SF"/>
    <property type="match status" value="1"/>
</dbReference>
<dbReference type="GO" id="GO:0003729">
    <property type="term" value="F:mRNA binding"/>
    <property type="evidence" value="ECO:0007669"/>
    <property type="project" value="TreeGrafter"/>
</dbReference>
<dbReference type="SUPFAM" id="SSF57756">
    <property type="entry name" value="Retrovirus zinc finger-like domains"/>
    <property type="match status" value="1"/>
</dbReference>
<feature type="compositionally biased region" description="Basic and acidic residues" evidence="8">
    <location>
        <begin position="7"/>
        <end position="19"/>
    </location>
</feature>
<feature type="compositionally biased region" description="Pro residues" evidence="8">
    <location>
        <begin position="316"/>
        <end position="340"/>
    </location>
</feature>
<reference evidence="11 12" key="1">
    <citation type="journal article" date="2012" name="New Phytol.">
        <title>Insight into trade-off between wood decay and parasitism from the genome of a fungal forest pathogen.</title>
        <authorList>
            <person name="Olson A."/>
            <person name="Aerts A."/>
            <person name="Asiegbu F."/>
            <person name="Belbahri L."/>
            <person name="Bouzid O."/>
            <person name="Broberg A."/>
            <person name="Canback B."/>
            <person name="Coutinho P.M."/>
            <person name="Cullen D."/>
            <person name="Dalman K."/>
            <person name="Deflorio G."/>
            <person name="van Diepen L.T."/>
            <person name="Dunand C."/>
            <person name="Duplessis S."/>
            <person name="Durling M."/>
            <person name="Gonthier P."/>
            <person name="Grimwood J."/>
            <person name="Fossdal C.G."/>
            <person name="Hansson D."/>
            <person name="Henrissat B."/>
            <person name="Hietala A."/>
            <person name="Himmelstrand K."/>
            <person name="Hoffmeister D."/>
            <person name="Hogberg N."/>
            <person name="James T.Y."/>
            <person name="Karlsson M."/>
            <person name="Kohler A."/>
            <person name="Kues U."/>
            <person name="Lee Y.H."/>
            <person name="Lin Y.C."/>
            <person name="Lind M."/>
            <person name="Lindquist E."/>
            <person name="Lombard V."/>
            <person name="Lucas S."/>
            <person name="Lunden K."/>
            <person name="Morin E."/>
            <person name="Murat C."/>
            <person name="Park J."/>
            <person name="Raffaello T."/>
            <person name="Rouze P."/>
            <person name="Salamov A."/>
            <person name="Schmutz J."/>
            <person name="Solheim H."/>
            <person name="Stahlberg J."/>
            <person name="Velez H."/>
            <person name="de Vries R.P."/>
            <person name="Wiebenga A."/>
            <person name="Woodward S."/>
            <person name="Yakovlev I."/>
            <person name="Garbelotto M."/>
            <person name="Martin F."/>
            <person name="Grigoriev I.V."/>
            <person name="Stenlid J."/>
        </authorList>
    </citation>
    <scope>NUCLEOTIDE SEQUENCE [LARGE SCALE GENOMIC DNA]</scope>
    <source>
        <strain evidence="11 12">TC 32-1</strain>
    </source>
</reference>
<dbReference type="HOGENOM" id="CLU_035735_0_0_1"/>
<feature type="compositionally biased region" description="Low complexity" evidence="8">
    <location>
        <begin position="31"/>
        <end position="44"/>
    </location>
</feature>
<feature type="compositionally biased region" description="Basic and acidic residues" evidence="8">
    <location>
        <begin position="422"/>
        <end position="435"/>
    </location>
</feature>
<dbReference type="InterPro" id="IPR050374">
    <property type="entry name" value="RRT5_SRSF_SR"/>
</dbReference>
<sequence>MAASPMHTEHGDLQSHDKWVNSGDHSGEPMGPAGDGAAPNNGPAGDDRAATDTAHPEYARSNGGGDAGSNQSGTVVYREKQVKPNKVYIGGLPEHTRQEDLQSCFGKIGTITNIELKVGYGFVEFESREAAEESVAKYHEGFFMGNKIRVELSRGGGRYAKYSADPGACFKCGLMGHWARECPNHVINGRRSAPGESPLIDRIRPAGDYPPPPPSRDYPSYREEHAPGRYPPARDSRYAYEYPPPRRPVSPPRDHRDYFPPPPRRADVDDYRMRGPPPSRYESRAGYYPPEEGAGYPRGYPPPPPRDYDRYDRRPPPPGDRFAPYPPPPSFRPRTPPGPPRGRDEFDRPPARDYPPPPEYRGRPLTPPPSRYADYPPRPTATEGRYRRRSQSPHPRTSATGYDSYNAGSSGYAAAPAGPSKASRDYPPRGGRDAVESNGSYRRP</sequence>
<dbReference type="Gene3D" id="4.10.60.10">
    <property type="entry name" value="Zinc finger, CCHC-type"/>
    <property type="match status" value="1"/>
</dbReference>
<gene>
    <name evidence="11" type="ORF">HETIRDRAFT_431924</name>
</gene>
<dbReference type="GO" id="GO:0006397">
    <property type="term" value="P:mRNA processing"/>
    <property type="evidence" value="ECO:0007669"/>
    <property type="project" value="UniProtKB-KW"/>
</dbReference>
<evidence type="ECO:0000256" key="6">
    <source>
        <dbReference type="PROSITE-ProRule" id="PRU00047"/>
    </source>
</evidence>
<dbReference type="Proteomes" id="UP000030671">
    <property type="component" value="Unassembled WGS sequence"/>
</dbReference>
<keyword evidence="4 7" id="KW-0694">RNA-binding</keyword>
<keyword evidence="6" id="KW-0863">Zinc-finger</keyword>